<dbReference type="AlphaFoldDB" id="V8CSF6"/>
<sequence>MGASMLSDKSALFLLASAVMEETDTTYVRKIYQWKFRKHKKEK</sequence>
<dbReference type="EMBL" id="AZJH01000001">
    <property type="protein sequence ID" value="ETD29940.1"/>
    <property type="molecule type" value="Genomic_DNA"/>
</dbReference>
<reference evidence="1 2" key="1">
    <citation type="submission" date="2013-10" db="EMBL/GenBank/DDBJ databases">
        <title>The Genome Sequence of Prevotella nigrescens CC14M.</title>
        <authorList>
            <consortium name="The Broad Institute Genomics Platform"/>
            <person name="Earl A."/>
            <person name="Allen-Vercoe E."/>
            <person name="Daigneault M."/>
            <person name="Young S.K."/>
            <person name="Zeng Q."/>
            <person name="Gargeya S."/>
            <person name="Fitzgerald M."/>
            <person name="Abouelleil A."/>
            <person name="Alvarado L."/>
            <person name="Chapman S.B."/>
            <person name="Gainer-Dewar J."/>
            <person name="Goldberg J."/>
            <person name="Griggs A."/>
            <person name="Gujja S."/>
            <person name="Hansen M."/>
            <person name="Howarth C."/>
            <person name="Imamovic A."/>
            <person name="Ireland A."/>
            <person name="Larimer J."/>
            <person name="McCowan C."/>
            <person name="Murphy C."/>
            <person name="Pearson M."/>
            <person name="Poon T.W."/>
            <person name="Priest M."/>
            <person name="Roberts A."/>
            <person name="Saif S."/>
            <person name="Shea T."/>
            <person name="Sykes S."/>
            <person name="Wortman J."/>
            <person name="Nusbaum C."/>
            <person name="Birren B."/>
        </authorList>
    </citation>
    <scope>NUCLEOTIDE SEQUENCE [LARGE SCALE GENOMIC DNA]</scope>
    <source>
        <strain evidence="1 2">CC14M</strain>
    </source>
</reference>
<dbReference type="HOGENOM" id="CLU_3314945_0_0_10"/>
<organism evidence="1 2">
    <name type="scientific">Prevotella nigrescens CC14M</name>
    <dbReference type="NCBI Taxonomy" id="1073366"/>
    <lineage>
        <taxon>Bacteria</taxon>
        <taxon>Pseudomonadati</taxon>
        <taxon>Bacteroidota</taxon>
        <taxon>Bacteroidia</taxon>
        <taxon>Bacteroidales</taxon>
        <taxon>Prevotellaceae</taxon>
        <taxon>Prevotella</taxon>
    </lineage>
</organism>
<gene>
    <name evidence="1" type="ORF">HMPREF1173_00124</name>
</gene>
<comment type="caution">
    <text evidence="1">The sequence shown here is derived from an EMBL/GenBank/DDBJ whole genome shotgun (WGS) entry which is preliminary data.</text>
</comment>
<accession>V8CSF6</accession>
<dbReference type="PATRIC" id="fig|1073366.3.peg.122"/>
<dbReference type="Proteomes" id="UP000018727">
    <property type="component" value="Unassembled WGS sequence"/>
</dbReference>
<evidence type="ECO:0000313" key="2">
    <source>
        <dbReference type="Proteomes" id="UP000018727"/>
    </source>
</evidence>
<name>V8CSF6_9BACT</name>
<evidence type="ECO:0000313" key="1">
    <source>
        <dbReference type="EMBL" id="ETD29940.1"/>
    </source>
</evidence>
<proteinExistence type="predicted"/>
<keyword evidence="2" id="KW-1185">Reference proteome</keyword>
<protein>
    <submittedName>
        <fullName evidence="1">Uncharacterized protein</fullName>
    </submittedName>
</protein>